<comment type="caution">
    <text evidence="1">The sequence shown here is derived from an EMBL/GenBank/DDBJ whole genome shotgun (WGS) entry which is preliminary data.</text>
</comment>
<proteinExistence type="predicted"/>
<dbReference type="Proteomes" id="UP000240971">
    <property type="component" value="Unassembled WGS sequence"/>
</dbReference>
<accession>A0A2P8HA80</accession>
<evidence type="ECO:0000313" key="2">
    <source>
        <dbReference type="Proteomes" id="UP000240971"/>
    </source>
</evidence>
<gene>
    <name evidence="1" type="ORF">CLV51_109116</name>
</gene>
<reference evidence="1 2" key="1">
    <citation type="submission" date="2018-03" db="EMBL/GenBank/DDBJ databases">
        <title>Genomic Encyclopedia of Archaeal and Bacterial Type Strains, Phase II (KMG-II): from individual species to whole genera.</title>
        <authorList>
            <person name="Goeker M."/>
        </authorList>
    </citation>
    <scope>NUCLEOTIDE SEQUENCE [LARGE SCALE GENOMIC DNA]</scope>
    <source>
        <strain evidence="1 2">DSM 24859</strain>
    </source>
</reference>
<keyword evidence="2" id="KW-1185">Reference proteome</keyword>
<sequence>MRKHLHWLLLTGIAILTAAISHFFSAVLSNPDILS</sequence>
<protein>
    <submittedName>
        <fullName evidence="1">Uncharacterized protein</fullName>
    </submittedName>
</protein>
<organism evidence="1 2">
    <name type="scientific">Chitinophaga niastensis</name>
    <dbReference type="NCBI Taxonomy" id="536980"/>
    <lineage>
        <taxon>Bacteria</taxon>
        <taxon>Pseudomonadati</taxon>
        <taxon>Bacteroidota</taxon>
        <taxon>Chitinophagia</taxon>
        <taxon>Chitinophagales</taxon>
        <taxon>Chitinophagaceae</taxon>
        <taxon>Chitinophaga</taxon>
    </lineage>
</organism>
<dbReference type="EMBL" id="PYAW01000009">
    <property type="protein sequence ID" value="PSL43122.1"/>
    <property type="molecule type" value="Genomic_DNA"/>
</dbReference>
<name>A0A2P8HA80_CHINA</name>
<dbReference type="AlphaFoldDB" id="A0A2P8HA80"/>
<evidence type="ECO:0000313" key="1">
    <source>
        <dbReference type="EMBL" id="PSL43122.1"/>
    </source>
</evidence>